<gene>
    <name evidence="1" type="ORF">MNBD_GAMMA02-862</name>
</gene>
<dbReference type="EMBL" id="UOFA01000271">
    <property type="protein sequence ID" value="VAW46336.1"/>
    <property type="molecule type" value="Genomic_DNA"/>
</dbReference>
<organism evidence="1">
    <name type="scientific">hydrothermal vent metagenome</name>
    <dbReference type="NCBI Taxonomy" id="652676"/>
    <lineage>
        <taxon>unclassified sequences</taxon>
        <taxon>metagenomes</taxon>
        <taxon>ecological metagenomes</taxon>
    </lineage>
</organism>
<dbReference type="AlphaFoldDB" id="A0A3B0WPZ9"/>
<proteinExistence type="predicted"/>
<evidence type="ECO:0000313" key="1">
    <source>
        <dbReference type="EMBL" id="VAW46336.1"/>
    </source>
</evidence>
<reference evidence="1" key="1">
    <citation type="submission" date="2018-06" db="EMBL/GenBank/DDBJ databases">
        <authorList>
            <person name="Zhirakovskaya E."/>
        </authorList>
    </citation>
    <scope>NUCLEOTIDE SEQUENCE</scope>
</reference>
<sequence>MKTYELKGYTLVLDKVVFVSAVFTADHEEGKQFNVRLDGDLLKFKFPTHADAVLARELLVKSIKEV</sequence>
<accession>A0A3B0WPZ9</accession>
<name>A0A3B0WPZ9_9ZZZZ</name>
<protein>
    <submittedName>
        <fullName evidence="1">Uncharacterized protein</fullName>
    </submittedName>
</protein>